<reference evidence="1 2" key="1">
    <citation type="journal article" date="2015" name="Nat. Commun.">
        <title>Lucilia cuprina genome unlocks parasitic fly biology to underpin future interventions.</title>
        <authorList>
            <person name="Anstead C.A."/>
            <person name="Korhonen P.K."/>
            <person name="Young N.D."/>
            <person name="Hall R.S."/>
            <person name="Jex A.R."/>
            <person name="Murali S.C."/>
            <person name="Hughes D.S."/>
            <person name="Lee S.F."/>
            <person name="Perry T."/>
            <person name="Stroehlein A.J."/>
            <person name="Ansell B.R."/>
            <person name="Breugelmans B."/>
            <person name="Hofmann A."/>
            <person name="Qu J."/>
            <person name="Dugan S."/>
            <person name="Lee S.L."/>
            <person name="Chao H."/>
            <person name="Dinh H."/>
            <person name="Han Y."/>
            <person name="Doddapaneni H.V."/>
            <person name="Worley K.C."/>
            <person name="Muzny D.M."/>
            <person name="Ioannidis P."/>
            <person name="Waterhouse R.M."/>
            <person name="Zdobnov E.M."/>
            <person name="James P.J."/>
            <person name="Bagnall N.H."/>
            <person name="Kotze A.C."/>
            <person name="Gibbs R.A."/>
            <person name="Richards S."/>
            <person name="Batterham P."/>
            <person name="Gasser R.B."/>
        </authorList>
    </citation>
    <scope>NUCLEOTIDE SEQUENCE [LARGE SCALE GENOMIC DNA]</scope>
    <source>
        <strain evidence="1 2">LS</strain>
        <tissue evidence="1">Full body</tissue>
    </source>
</reference>
<accession>A0A0L0BU14</accession>
<name>A0A0L0BU14_LUCCU</name>
<proteinExistence type="predicted"/>
<dbReference type="Proteomes" id="UP000037069">
    <property type="component" value="Unassembled WGS sequence"/>
</dbReference>
<protein>
    <submittedName>
        <fullName evidence="1">Uncharacterized protein</fullName>
    </submittedName>
</protein>
<sequence length="64" mass="7357">MSQDTLFHGETLFVVTSGNTKHITFPLVTEDVGFDNLAHTFFIEHTQFVFVNNFEKFLASRYGI</sequence>
<organism evidence="1 2">
    <name type="scientific">Lucilia cuprina</name>
    <name type="common">Green bottle fly</name>
    <name type="synonym">Australian sheep blowfly</name>
    <dbReference type="NCBI Taxonomy" id="7375"/>
    <lineage>
        <taxon>Eukaryota</taxon>
        <taxon>Metazoa</taxon>
        <taxon>Ecdysozoa</taxon>
        <taxon>Arthropoda</taxon>
        <taxon>Hexapoda</taxon>
        <taxon>Insecta</taxon>
        <taxon>Pterygota</taxon>
        <taxon>Neoptera</taxon>
        <taxon>Endopterygota</taxon>
        <taxon>Diptera</taxon>
        <taxon>Brachycera</taxon>
        <taxon>Muscomorpha</taxon>
        <taxon>Oestroidea</taxon>
        <taxon>Calliphoridae</taxon>
        <taxon>Luciliinae</taxon>
        <taxon>Lucilia</taxon>
    </lineage>
</organism>
<keyword evidence="2" id="KW-1185">Reference proteome</keyword>
<evidence type="ECO:0000313" key="1">
    <source>
        <dbReference type="EMBL" id="KNC23570.1"/>
    </source>
</evidence>
<dbReference type="EMBL" id="JRES01001335">
    <property type="protein sequence ID" value="KNC23570.1"/>
    <property type="molecule type" value="Genomic_DNA"/>
</dbReference>
<dbReference type="AlphaFoldDB" id="A0A0L0BU14"/>
<comment type="caution">
    <text evidence="1">The sequence shown here is derived from an EMBL/GenBank/DDBJ whole genome shotgun (WGS) entry which is preliminary data.</text>
</comment>
<evidence type="ECO:0000313" key="2">
    <source>
        <dbReference type="Proteomes" id="UP000037069"/>
    </source>
</evidence>
<gene>
    <name evidence="1" type="ORF">FF38_02834</name>
</gene>